<dbReference type="Proteomes" id="UP000252139">
    <property type="component" value="Unassembled WGS sequence"/>
</dbReference>
<keyword evidence="2" id="KW-1185">Reference proteome</keyword>
<dbReference type="EMBL" id="PJQL01000365">
    <property type="protein sequence ID" value="RCH96479.1"/>
    <property type="molecule type" value="Genomic_DNA"/>
</dbReference>
<evidence type="ECO:0000313" key="2">
    <source>
        <dbReference type="Proteomes" id="UP000252139"/>
    </source>
</evidence>
<reference evidence="1 2" key="1">
    <citation type="journal article" date="2018" name="G3 (Bethesda)">
        <title>Phylogenetic and Phylogenomic Definition of Rhizopus Species.</title>
        <authorList>
            <person name="Gryganskyi A.P."/>
            <person name="Golan J."/>
            <person name="Dolatabadi S."/>
            <person name="Mondo S."/>
            <person name="Robb S."/>
            <person name="Idnurm A."/>
            <person name="Muszewska A."/>
            <person name="Steczkiewicz K."/>
            <person name="Masonjones S."/>
            <person name="Liao H.L."/>
            <person name="Gajdeczka M.T."/>
            <person name="Anike F."/>
            <person name="Vuek A."/>
            <person name="Anishchenko I.M."/>
            <person name="Voigt K."/>
            <person name="de Hoog G.S."/>
            <person name="Smith M.E."/>
            <person name="Heitman J."/>
            <person name="Vilgalys R."/>
            <person name="Stajich J.E."/>
        </authorList>
    </citation>
    <scope>NUCLEOTIDE SEQUENCE [LARGE SCALE GENOMIC DNA]</scope>
    <source>
        <strain evidence="1 2">CBS 357.93</strain>
    </source>
</reference>
<name>A0A367K2V1_RHIAZ</name>
<organism evidence="1 2">
    <name type="scientific">Rhizopus azygosporus</name>
    <name type="common">Rhizopus microsporus var. azygosporus</name>
    <dbReference type="NCBI Taxonomy" id="86630"/>
    <lineage>
        <taxon>Eukaryota</taxon>
        <taxon>Fungi</taxon>
        <taxon>Fungi incertae sedis</taxon>
        <taxon>Mucoromycota</taxon>
        <taxon>Mucoromycotina</taxon>
        <taxon>Mucoromycetes</taxon>
        <taxon>Mucorales</taxon>
        <taxon>Mucorineae</taxon>
        <taxon>Rhizopodaceae</taxon>
        <taxon>Rhizopus</taxon>
    </lineage>
</organism>
<evidence type="ECO:0000313" key="1">
    <source>
        <dbReference type="EMBL" id="RCH96479.1"/>
    </source>
</evidence>
<gene>
    <name evidence="1" type="ORF">CU097_014772</name>
</gene>
<proteinExistence type="predicted"/>
<accession>A0A367K2V1</accession>
<comment type="caution">
    <text evidence="1">The sequence shown here is derived from an EMBL/GenBank/DDBJ whole genome shotgun (WGS) entry which is preliminary data.</text>
</comment>
<sequence length="52" mass="5664">MKHVGTPVPKSTSLGATLNMQPDISVDDILVDDVFGILQNELKGFCHSHTEK</sequence>
<dbReference type="AlphaFoldDB" id="A0A367K2V1"/>
<protein>
    <submittedName>
        <fullName evidence="1">Uncharacterized protein</fullName>
    </submittedName>
</protein>
<feature type="non-terminal residue" evidence="1">
    <location>
        <position position="52"/>
    </location>
</feature>